<organism evidence="10 11">
    <name type="scientific">Aphanomyces stellatus</name>
    <dbReference type="NCBI Taxonomy" id="120398"/>
    <lineage>
        <taxon>Eukaryota</taxon>
        <taxon>Sar</taxon>
        <taxon>Stramenopiles</taxon>
        <taxon>Oomycota</taxon>
        <taxon>Saprolegniomycetes</taxon>
        <taxon>Saprolegniales</taxon>
        <taxon>Verrucalvaceae</taxon>
        <taxon>Aphanomyces</taxon>
    </lineage>
</organism>
<feature type="transmembrane region" description="Helical" evidence="7">
    <location>
        <begin position="140"/>
        <end position="163"/>
    </location>
</feature>
<evidence type="ECO:0000313" key="9">
    <source>
        <dbReference type="EMBL" id="KAF0715788.1"/>
    </source>
</evidence>
<evidence type="ECO:0000256" key="7">
    <source>
        <dbReference type="SAM" id="Phobius"/>
    </source>
</evidence>
<feature type="transmembrane region" description="Helical" evidence="7">
    <location>
        <begin position="221"/>
        <end position="242"/>
    </location>
</feature>
<evidence type="ECO:0000256" key="1">
    <source>
        <dbReference type="ARBA" id="ARBA00004127"/>
    </source>
</evidence>
<dbReference type="PANTHER" id="PTHR31142">
    <property type="entry name" value="TOBAMOVIRUS MULTIPLICATION PROTEIN 1-LIKE ISOFORM X1"/>
    <property type="match status" value="1"/>
</dbReference>
<evidence type="ECO:0000256" key="6">
    <source>
        <dbReference type="SAM" id="MobiDB-lite"/>
    </source>
</evidence>
<comment type="similarity">
    <text evidence="2">Belongs to the plant tobamovirus multiplication TOM1 protein family.</text>
</comment>
<comment type="subcellular location">
    <subcellularLocation>
        <location evidence="1">Endomembrane system</location>
        <topology evidence="1">Multi-pass membrane protein</topology>
    </subcellularLocation>
</comment>
<feature type="transmembrane region" description="Helical" evidence="7">
    <location>
        <begin position="55"/>
        <end position="76"/>
    </location>
</feature>
<keyword evidence="3 7" id="KW-0812">Transmembrane</keyword>
<evidence type="ECO:0000256" key="2">
    <source>
        <dbReference type="ARBA" id="ARBA00006779"/>
    </source>
</evidence>
<evidence type="ECO:0000259" key="8">
    <source>
        <dbReference type="Pfam" id="PF06454"/>
    </source>
</evidence>
<evidence type="ECO:0000256" key="4">
    <source>
        <dbReference type="ARBA" id="ARBA00022989"/>
    </source>
</evidence>
<dbReference type="Pfam" id="PF06454">
    <property type="entry name" value="THH1_TOM1-3_dom"/>
    <property type="match status" value="1"/>
</dbReference>
<dbReference type="OrthoDB" id="19798at2759"/>
<feature type="region of interest" description="Disordered" evidence="6">
    <location>
        <begin position="316"/>
        <end position="342"/>
    </location>
</feature>
<dbReference type="GO" id="GO:0012505">
    <property type="term" value="C:endomembrane system"/>
    <property type="evidence" value="ECO:0007669"/>
    <property type="project" value="UniProtKB-SubCell"/>
</dbReference>
<dbReference type="Proteomes" id="UP000332933">
    <property type="component" value="Unassembled WGS sequence"/>
</dbReference>
<reference evidence="10 11" key="1">
    <citation type="submission" date="2019-03" db="EMBL/GenBank/DDBJ databases">
        <authorList>
            <person name="Gaulin E."/>
            <person name="Dumas B."/>
        </authorList>
    </citation>
    <scope>NUCLEOTIDE SEQUENCE [LARGE SCALE GENOMIC DNA]</scope>
    <source>
        <strain evidence="10">CBS 568.67</strain>
    </source>
</reference>
<feature type="transmembrane region" description="Helical" evidence="7">
    <location>
        <begin position="20"/>
        <end position="43"/>
    </location>
</feature>
<dbReference type="AlphaFoldDB" id="A0A485K9S3"/>
<proteinExistence type="inferred from homology"/>
<keyword evidence="4 7" id="KW-1133">Transmembrane helix</keyword>
<dbReference type="EMBL" id="VJMH01000516">
    <property type="protein sequence ID" value="KAF0715788.1"/>
    <property type="molecule type" value="Genomic_DNA"/>
</dbReference>
<feature type="domain" description="THH1/TOM1/TOM3" evidence="8">
    <location>
        <begin position="18"/>
        <end position="282"/>
    </location>
</feature>
<keyword evidence="11" id="KW-1185">Reference proteome</keyword>
<protein>
    <submittedName>
        <fullName evidence="10">Aste57867_3157 protein</fullName>
    </submittedName>
</protein>
<feature type="transmembrane region" description="Helical" evidence="7">
    <location>
        <begin position="254"/>
        <end position="274"/>
    </location>
</feature>
<dbReference type="PANTHER" id="PTHR31142:SF3">
    <property type="entry name" value="THH1_TOM1_TOM3 DOMAIN-CONTAINING PROTEIN"/>
    <property type="match status" value="1"/>
</dbReference>
<keyword evidence="5 7" id="KW-0472">Membrane</keyword>
<dbReference type="InterPro" id="IPR009457">
    <property type="entry name" value="THH1/TOM1/TOM3_dom"/>
</dbReference>
<evidence type="ECO:0000313" key="10">
    <source>
        <dbReference type="EMBL" id="VFT80331.1"/>
    </source>
</evidence>
<gene>
    <name evidence="10" type="primary">Aste57867_3157</name>
    <name evidence="9" type="ORF">As57867_003148</name>
    <name evidence="10" type="ORF">ASTE57867_3157</name>
</gene>
<sequence>MSPYFSHVGLPTESRSNHDAFISTGFVYFIVFLVCTVQLVRNCRSYGQWTQQKTVHVLLFLLTAIRTGFLLAVGLYDWCQVAVAGVLSDACEKNAVERQAFYILDQLPNMLFFSIYLVMGLFWAEIYYNATDQLEVFTHVVKPVSKVIHVAAYLLQLGLWGLYADPWRSEDHYFGRGYAAFSATVFGIVTVAFLVFGRLAFVELRAVPVDLPIRAKKLKEVTAMTTICTTCFTCRSLLVLYLSQDHVQLSDHLTWVMIVLYYSIFELLPIVVILHFHRRFPRPDVDHAGAAYSPVSKSPPKKAPYRFIVDAAYDDESDSDTDALPLSPEDPLRQSLIAPSSP</sequence>
<evidence type="ECO:0000313" key="11">
    <source>
        <dbReference type="Proteomes" id="UP000332933"/>
    </source>
</evidence>
<dbReference type="InterPro" id="IPR040226">
    <property type="entry name" value="THH1/TOM1/TOM3"/>
</dbReference>
<evidence type="ECO:0000256" key="5">
    <source>
        <dbReference type="ARBA" id="ARBA00023136"/>
    </source>
</evidence>
<feature type="transmembrane region" description="Helical" evidence="7">
    <location>
        <begin position="110"/>
        <end position="128"/>
    </location>
</feature>
<accession>A0A485K9S3</accession>
<name>A0A485K9S3_9STRA</name>
<dbReference type="EMBL" id="CAADRA010000516">
    <property type="protein sequence ID" value="VFT80331.1"/>
    <property type="molecule type" value="Genomic_DNA"/>
</dbReference>
<reference evidence="9" key="2">
    <citation type="submission" date="2019-06" db="EMBL/GenBank/DDBJ databases">
        <title>Genomics analysis of Aphanomyces spp. identifies a new class of oomycete effector associated with host adaptation.</title>
        <authorList>
            <person name="Gaulin E."/>
        </authorList>
    </citation>
    <scope>NUCLEOTIDE SEQUENCE</scope>
    <source>
        <strain evidence="9">CBS 578.67</strain>
    </source>
</reference>
<evidence type="ECO:0000256" key="3">
    <source>
        <dbReference type="ARBA" id="ARBA00022692"/>
    </source>
</evidence>
<feature type="transmembrane region" description="Helical" evidence="7">
    <location>
        <begin position="178"/>
        <end position="201"/>
    </location>
</feature>